<dbReference type="SMART" id="SM00729">
    <property type="entry name" value="Elp3"/>
    <property type="match status" value="1"/>
</dbReference>
<dbReference type="Pfam" id="PF04055">
    <property type="entry name" value="Radical_SAM"/>
    <property type="match status" value="1"/>
</dbReference>
<keyword evidence="1" id="KW-0949">S-adenosyl-L-methionine</keyword>
<keyword evidence="3" id="KW-0408">Iron</keyword>
<dbReference type="GO" id="GO:0046872">
    <property type="term" value="F:metal ion binding"/>
    <property type="evidence" value="ECO:0007669"/>
    <property type="project" value="UniProtKB-KW"/>
</dbReference>
<dbReference type="Proteomes" id="UP000886217">
    <property type="component" value="Unassembled WGS sequence"/>
</dbReference>
<reference evidence="6" key="1">
    <citation type="journal article" date="2020" name="mSystems">
        <title>Genome- and Community-Level Interaction Insights into Carbon Utilization and Element Cycling Functions of Hydrothermarchaeota in Hydrothermal Sediment.</title>
        <authorList>
            <person name="Zhou Z."/>
            <person name="Liu Y."/>
            <person name="Xu W."/>
            <person name="Pan J."/>
            <person name="Luo Z.H."/>
            <person name="Li M."/>
        </authorList>
    </citation>
    <scope>NUCLEOTIDE SEQUENCE [LARGE SCALE GENOMIC DNA]</scope>
    <source>
        <strain evidence="6">HyVt-93</strain>
    </source>
</reference>
<evidence type="ECO:0000256" key="4">
    <source>
        <dbReference type="ARBA" id="ARBA00023014"/>
    </source>
</evidence>
<evidence type="ECO:0000256" key="1">
    <source>
        <dbReference type="ARBA" id="ARBA00022691"/>
    </source>
</evidence>
<feature type="domain" description="Elp3/MiaA/NifB-like radical SAM core" evidence="5">
    <location>
        <begin position="13"/>
        <end position="213"/>
    </location>
</feature>
<dbReference type="Gene3D" id="3.20.20.70">
    <property type="entry name" value="Aldolase class I"/>
    <property type="match status" value="1"/>
</dbReference>
<dbReference type="InterPro" id="IPR013785">
    <property type="entry name" value="Aldolase_TIM"/>
</dbReference>
<dbReference type="SFLD" id="SFLDS00029">
    <property type="entry name" value="Radical_SAM"/>
    <property type="match status" value="1"/>
</dbReference>
<dbReference type="InterPro" id="IPR058240">
    <property type="entry name" value="rSAM_sf"/>
</dbReference>
<dbReference type="SFLD" id="SFLDG01113">
    <property type="entry name" value="Uncharacterised_Radical_SAM_Su"/>
    <property type="match status" value="1"/>
</dbReference>
<dbReference type="AlphaFoldDB" id="A0A7C5JYW4"/>
<dbReference type="GO" id="GO:0003824">
    <property type="term" value="F:catalytic activity"/>
    <property type="evidence" value="ECO:0007669"/>
    <property type="project" value="InterPro"/>
</dbReference>
<dbReference type="InterPro" id="IPR007197">
    <property type="entry name" value="rSAM"/>
</dbReference>
<name>A0A7C5JYW4_THELI</name>
<dbReference type="SUPFAM" id="SSF102114">
    <property type="entry name" value="Radical SAM enzymes"/>
    <property type="match status" value="1"/>
</dbReference>
<keyword evidence="2" id="KW-0479">Metal-binding</keyword>
<proteinExistence type="predicted"/>
<sequence>MKKLKIYIPGISFPSISLTGTYCALNCAHCGKHYLETMKKTTQKTLIEYCKNLEREGYKGCLLSGGLDHRLKVPLDIYSSEIKQIKKETKLKLNAHVGFIDESDLEWVKHVDVISLDFVGADEVIKRVYGIEKSVGDYLRIIDLLTSNGVKVAPHITIGLDFGKIWWEYTAIDQLIGYPIDVLVLNVLIPTKGTKMEGLTPPSVEESLKVVRYARQHFKGELSIGCMRPPGKWRVEFDRKAIEEGTDRITNPPRKIIEWAKKTRDVEIIYECCVI</sequence>
<gene>
    <name evidence="6" type="ORF">ENL40_03145</name>
</gene>
<evidence type="ECO:0000313" key="6">
    <source>
        <dbReference type="EMBL" id="HHI00461.1"/>
    </source>
</evidence>
<keyword evidence="4" id="KW-0411">Iron-sulfur</keyword>
<accession>A0A7C5JYW4</accession>
<evidence type="ECO:0000256" key="3">
    <source>
        <dbReference type="ARBA" id="ARBA00023004"/>
    </source>
</evidence>
<evidence type="ECO:0000256" key="2">
    <source>
        <dbReference type="ARBA" id="ARBA00022723"/>
    </source>
</evidence>
<comment type="caution">
    <text evidence="6">The sequence shown here is derived from an EMBL/GenBank/DDBJ whole genome shotgun (WGS) entry which is preliminary data.</text>
</comment>
<dbReference type="GO" id="GO:0051536">
    <property type="term" value="F:iron-sulfur cluster binding"/>
    <property type="evidence" value="ECO:0007669"/>
    <property type="project" value="UniProtKB-KW"/>
</dbReference>
<dbReference type="InterPro" id="IPR006638">
    <property type="entry name" value="Elp3/MiaA/NifB-like_rSAM"/>
</dbReference>
<organism evidence="6">
    <name type="scientific">Thermococcus litoralis</name>
    <dbReference type="NCBI Taxonomy" id="2265"/>
    <lineage>
        <taxon>Archaea</taxon>
        <taxon>Methanobacteriati</taxon>
        <taxon>Methanobacteriota</taxon>
        <taxon>Thermococci</taxon>
        <taxon>Thermococcales</taxon>
        <taxon>Thermococcaceae</taxon>
        <taxon>Thermococcus</taxon>
    </lineage>
</organism>
<dbReference type="PANTHER" id="PTHR43288:SF2">
    <property type="entry name" value="RADICAL SAM CORE DOMAIN-CONTAINING PROTEIN"/>
    <property type="match status" value="1"/>
</dbReference>
<evidence type="ECO:0000259" key="5">
    <source>
        <dbReference type="SMART" id="SM00729"/>
    </source>
</evidence>
<dbReference type="EMBL" id="DRTU01000141">
    <property type="protein sequence ID" value="HHI00461.1"/>
    <property type="molecule type" value="Genomic_DNA"/>
</dbReference>
<protein>
    <submittedName>
        <fullName evidence="6">Radical SAM protein</fullName>
    </submittedName>
</protein>
<dbReference type="PANTHER" id="PTHR43288">
    <property type="entry name" value="BIOTIN SYNTHASE-RELATED PROTEIN, RADICAL SAM SUPERFAMILY"/>
    <property type="match status" value="1"/>
</dbReference>